<feature type="transmembrane region" description="Helical" evidence="7">
    <location>
        <begin position="214"/>
        <end position="233"/>
    </location>
</feature>
<dbReference type="Gene3D" id="1.20.1740.10">
    <property type="entry name" value="Amino acid/polyamine transporter I"/>
    <property type="match status" value="1"/>
</dbReference>
<feature type="transmembrane region" description="Helical" evidence="7">
    <location>
        <begin position="184"/>
        <end position="202"/>
    </location>
</feature>
<dbReference type="Pfam" id="PF13520">
    <property type="entry name" value="AA_permease_2"/>
    <property type="match status" value="1"/>
</dbReference>
<dbReference type="OrthoDB" id="10054429at2759"/>
<reference evidence="8" key="1">
    <citation type="journal article" date="2020" name="Stud. Mycol.">
        <title>101 Dothideomycetes genomes: a test case for predicting lifestyles and emergence of pathogens.</title>
        <authorList>
            <person name="Haridas S."/>
            <person name="Albert R."/>
            <person name="Binder M."/>
            <person name="Bloem J."/>
            <person name="Labutti K."/>
            <person name="Salamov A."/>
            <person name="Andreopoulos B."/>
            <person name="Baker S."/>
            <person name="Barry K."/>
            <person name="Bills G."/>
            <person name="Bluhm B."/>
            <person name="Cannon C."/>
            <person name="Castanera R."/>
            <person name="Culley D."/>
            <person name="Daum C."/>
            <person name="Ezra D."/>
            <person name="Gonzalez J."/>
            <person name="Henrissat B."/>
            <person name="Kuo A."/>
            <person name="Liang C."/>
            <person name="Lipzen A."/>
            <person name="Lutzoni F."/>
            <person name="Magnuson J."/>
            <person name="Mondo S."/>
            <person name="Nolan M."/>
            <person name="Ohm R."/>
            <person name="Pangilinan J."/>
            <person name="Park H.-J."/>
            <person name="Ramirez L."/>
            <person name="Alfaro M."/>
            <person name="Sun H."/>
            <person name="Tritt A."/>
            <person name="Yoshinaga Y."/>
            <person name="Zwiers L.-H."/>
            <person name="Turgeon B."/>
            <person name="Goodwin S."/>
            <person name="Spatafora J."/>
            <person name="Crous P."/>
            <person name="Grigoriev I."/>
        </authorList>
    </citation>
    <scope>NUCLEOTIDE SEQUENCE</scope>
    <source>
        <strain evidence="8">CBS 133067</strain>
    </source>
</reference>
<dbReference type="Proteomes" id="UP000799772">
    <property type="component" value="Unassembled WGS sequence"/>
</dbReference>
<dbReference type="AlphaFoldDB" id="A0A9P4IKC1"/>
<dbReference type="PIRSF" id="PIRSF006060">
    <property type="entry name" value="AA_transporter"/>
    <property type="match status" value="1"/>
</dbReference>
<keyword evidence="5 7" id="KW-0472">Membrane</keyword>
<dbReference type="EMBL" id="ML978124">
    <property type="protein sequence ID" value="KAF2100853.1"/>
    <property type="molecule type" value="Genomic_DNA"/>
</dbReference>
<evidence type="ECO:0000256" key="4">
    <source>
        <dbReference type="ARBA" id="ARBA00022989"/>
    </source>
</evidence>
<feature type="transmembrane region" description="Helical" evidence="7">
    <location>
        <begin position="294"/>
        <end position="316"/>
    </location>
</feature>
<evidence type="ECO:0000256" key="1">
    <source>
        <dbReference type="ARBA" id="ARBA00004141"/>
    </source>
</evidence>
<sequence length="556" mass="61544">MASALAGAEELRRNSVGAIELTDDHGRRRTVQLEELSAADRELAEKFGYKPVFKREFGYLSTFSFAVSISGLFATVATTYVYPLYAGGSSSAVWCWLISGAGCMCIACSVAELVSAYPTCGGLYYTVSRLAPKEYVPAISWVDGWLNLLGQVAGIASSEYGSAQLLLAAVSMGTDFSYLPTNDHTVGVMAGLTILNGVINSLPTYWMEKMTKSYVIFHVLVLVTCSIALLAKTKPRHDADFVFVFHDEYATSGWTPVGFSFLFGFLSVSWTMTDYDATAHITEEINEPEVKAPWAISMAMAFTYIVGFLFNIVLGFCMGDYTEILTSPIEQPVAQLFFNSLGKGGGIFYTVCAFIILQFVCFTATQALGRTVFAFSRDRLIPLSRVWTIINRRTGTPLYAVWISIFWCIVINLIALGSYTAILGIFNVTAIALDWSYVIPIMCKLIFNKFEPGPWHMGRFSVFVNIWACLWTLFVSIIFILPTYRPVTADNMNYAIAYLMAIFVAALTYWFFVGKHWYVGPLVEAEIVDENEPTKEKVADSDGGSNGAHDNKEVHV</sequence>
<evidence type="ECO:0000313" key="8">
    <source>
        <dbReference type="EMBL" id="KAF2100853.1"/>
    </source>
</evidence>
<gene>
    <name evidence="8" type="ORF">NA57DRAFT_65208</name>
</gene>
<evidence type="ECO:0000256" key="2">
    <source>
        <dbReference type="ARBA" id="ARBA00022448"/>
    </source>
</evidence>
<organism evidence="8 9">
    <name type="scientific">Rhizodiscina lignyota</name>
    <dbReference type="NCBI Taxonomy" id="1504668"/>
    <lineage>
        <taxon>Eukaryota</taxon>
        <taxon>Fungi</taxon>
        <taxon>Dikarya</taxon>
        <taxon>Ascomycota</taxon>
        <taxon>Pezizomycotina</taxon>
        <taxon>Dothideomycetes</taxon>
        <taxon>Pleosporomycetidae</taxon>
        <taxon>Aulographales</taxon>
        <taxon>Rhizodiscinaceae</taxon>
        <taxon>Rhizodiscina</taxon>
    </lineage>
</organism>
<keyword evidence="3 7" id="KW-0812">Transmembrane</keyword>
<dbReference type="GO" id="GO:0022857">
    <property type="term" value="F:transmembrane transporter activity"/>
    <property type="evidence" value="ECO:0007669"/>
    <property type="project" value="InterPro"/>
</dbReference>
<proteinExistence type="predicted"/>
<evidence type="ECO:0000256" key="5">
    <source>
        <dbReference type="ARBA" id="ARBA00023136"/>
    </source>
</evidence>
<protein>
    <submittedName>
        <fullName evidence="8">Amino acid transporter</fullName>
    </submittedName>
</protein>
<evidence type="ECO:0000256" key="3">
    <source>
        <dbReference type="ARBA" id="ARBA00022692"/>
    </source>
</evidence>
<feature type="transmembrane region" description="Helical" evidence="7">
    <location>
        <begin position="94"/>
        <end position="117"/>
    </location>
</feature>
<keyword evidence="4 7" id="KW-1133">Transmembrane helix</keyword>
<evidence type="ECO:0000256" key="6">
    <source>
        <dbReference type="SAM" id="MobiDB-lite"/>
    </source>
</evidence>
<dbReference type="PANTHER" id="PTHR45649:SF9">
    <property type="entry name" value="AMINO-ACID PERMEASE 2"/>
    <property type="match status" value="1"/>
</dbReference>
<keyword evidence="2" id="KW-0813">Transport</keyword>
<keyword evidence="9" id="KW-1185">Reference proteome</keyword>
<feature type="transmembrane region" description="Helical" evidence="7">
    <location>
        <begin position="494"/>
        <end position="512"/>
    </location>
</feature>
<feature type="transmembrane region" description="Helical" evidence="7">
    <location>
        <begin position="421"/>
        <end position="439"/>
    </location>
</feature>
<comment type="caution">
    <text evidence="8">The sequence shown here is derived from an EMBL/GenBank/DDBJ whole genome shotgun (WGS) entry which is preliminary data.</text>
</comment>
<feature type="transmembrane region" description="Helical" evidence="7">
    <location>
        <begin position="57"/>
        <end position="82"/>
    </location>
</feature>
<evidence type="ECO:0000256" key="7">
    <source>
        <dbReference type="SAM" id="Phobius"/>
    </source>
</evidence>
<dbReference type="PANTHER" id="PTHR45649">
    <property type="entry name" value="AMINO-ACID PERMEASE BAT1"/>
    <property type="match status" value="1"/>
</dbReference>
<feature type="transmembrane region" description="Helical" evidence="7">
    <location>
        <begin position="396"/>
        <end position="415"/>
    </location>
</feature>
<comment type="subcellular location">
    <subcellularLocation>
        <location evidence="1">Membrane</location>
        <topology evidence="1">Multi-pass membrane protein</topology>
    </subcellularLocation>
</comment>
<dbReference type="GO" id="GO:0016020">
    <property type="term" value="C:membrane"/>
    <property type="evidence" value="ECO:0007669"/>
    <property type="project" value="UniProtKB-SubCell"/>
</dbReference>
<name>A0A9P4IKC1_9PEZI</name>
<dbReference type="InterPro" id="IPR002293">
    <property type="entry name" value="AA/rel_permease1"/>
</dbReference>
<feature type="transmembrane region" description="Helical" evidence="7">
    <location>
        <begin position="460"/>
        <end position="482"/>
    </location>
</feature>
<feature type="region of interest" description="Disordered" evidence="6">
    <location>
        <begin position="533"/>
        <end position="556"/>
    </location>
</feature>
<feature type="transmembrane region" description="Helical" evidence="7">
    <location>
        <begin position="253"/>
        <end position="273"/>
    </location>
</feature>
<accession>A0A9P4IKC1</accession>
<feature type="transmembrane region" description="Helical" evidence="7">
    <location>
        <begin position="347"/>
        <end position="375"/>
    </location>
</feature>
<evidence type="ECO:0000313" key="9">
    <source>
        <dbReference type="Proteomes" id="UP000799772"/>
    </source>
</evidence>